<evidence type="ECO:0000256" key="1">
    <source>
        <dbReference type="SAM" id="MobiDB-lite"/>
    </source>
</evidence>
<name>E4XTQ2_OIKDI</name>
<dbReference type="EMBL" id="FN653161">
    <property type="protein sequence ID" value="CBY13114.1"/>
    <property type="molecule type" value="Genomic_DNA"/>
</dbReference>
<feature type="compositionally biased region" description="Low complexity" evidence="1">
    <location>
        <begin position="38"/>
        <end position="57"/>
    </location>
</feature>
<feature type="region of interest" description="Disordered" evidence="1">
    <location>
        <begin position="96"/>
        <end position="124"/>
    </location>
</feature>
<dbReference type="SUPFAM" id="SSF89837">
    <property type="entry name" value="Doublecortin (DC)"/>
    <property type="match status" value="2"/>
</dbReference>
<dbReference type="AlphaFoldDB" id="E4XTQ2"/>
<dbReference type="OrthoDB" id="9999986at2759"/>
<dbReference type="InterPro" id="IPR043188">
    <property type="entry name" value="DCDC1"/>
</dbReference>
<dbReference type="Pfam" id="PF25510">
    <property type="entry name" value="Ubiquitin_DCDC1"/>
    <property type="match status" value="1"/>
</dbReference>
<dbReference type="InParanoid" id="E4XTQ2"/>
<dbReference type="Proteomes" id="UP000001307">
    <property type="component" value="Unassembled WGS sequence"/>
</dbReference>
<keyword evidence="4" id="KW-1185">Reference proteome</keyword>
<feature type="domain" description="Doublecortin" evidence="2">
    <location>
        <begin position="354"/>
        <end position="437"/>
    </location>
</feature>
<evidence type="ECO:0000259" key="2">
    <source>
        <dbReference type="Pfam" id="PF25510"/>
    </source>
</evidence>
<dbReference type="PANTHER" id="PTHR46302">
    <property type="entry name" value="DOUBLECORTIN DOMAIN-CONTAINING PROTEIN 1"/>
    <property type="match status" value="1"/>
</dbReference>
<dbReference type="GO" id="GO:0035556">
    <property type="term" value="P:intracellular signal transduction"/>
    <property type="evidence" value="ECO:0007669"/>
    <property type="project" value="InterPro"/>
</dbReference>
<dbReference type="GO" id="GO:0008017">
    <property type="term" value="F:microtubule binding"/>
    <property type="evidence" value="ECO:0007669"/>
    <property type="project" value="InterPro"/>
</dbReference>
<dbReference type="PANTHER" id="PTHR46302:SF3">
    <property type="entry name" value="DOUBLECORTIN DOMAIN-CONTAINING PROTEIN 1"/>
    <property type="match status" value="1"/>
</dbReference>
<dbReference type="InterPro" id="IPR036572">
    <property type="entry name" value="Doublecortin_dom_sf"/>
</dbReference>
<feature type="region of interest" description="Disordered" evidence="1">
    <location>
        <begin position="36"/>
        <end position="70"/>
    </location>
</feature>
<evidence type="ECO:0000313" key="3">
    <source>
        <dbReference type="EMBL" id="CBY13114.1"/>
    </source>
</evidence>
<dbReference type="GO" id="GO:0030496">
    <property type="term" value="C:midbody"/>
    <property type="evidence" value="ECO:0007669"/>
    <property type="project" value="TreeGrafter"/>
</dbReference>
<evidence type="ECO:0000313" key="4">
    <source>
        <dbReference type="Proteomes" id="UP000001307"/>
    </source>
</evidence>
<reference evidence="3" key="1">
    <citation type="journal article" date="2010" name="Science">
        <title>Plasticity of animal genome architecture unmasked by rapid evolution of a pelagic tunicate.</title>
        <authorList>
            <person name="Denoeud F."/>
            <person name="Henriet S."/>
            <person name="Mungpakdee S."/>
            <person name="Aury J.M."/>
            <person name="Da Silva C."/>
            <person name="Brinkmann H."/>
            <person name="Mikhaleva J."/>
            <person name="Olsen L.C."/>
            <person name="Jubin C."/>
            <person name="Canestro C."/>
            <person name="Bouquet J.M."/>
            <person name="Danks G."/>
            <person name="Poulain J."/>
            <person name="Campsteijn C."/>
            <person name="Adamski M."/>
            <person name="Cross I."/>
            <person name="Yadetie F."/>
            <person name="Muffato M."/>
            <person name="Louis A."/>
            <person name="Butcher S."/>
            <person name="Tsagkogeorga G."/>
            <person name="Konrad A."/>
            <person name="Singh S."/>
            <person name="Jensen M.F."/>
            <person name="Cong E.H."/>
            <person name="Eikeseth-Otteraa H."/>
            <person name="Noel B."/>
            <person name="Anthouard V."/>
            <person name="Porcel B.M."/>
            <person name="Kachouri-Lafond R."/>
            <person name="Nishino A."/>
            <person name="Ugolini M."/>
            <person name="Chourrout P."/>
            <person name="Nishida H."/>
            <person name="Aasland R."/>
            <person name="Huzurbazar S."/>
            <person name="Westhof E."/>
            <person name="Delsuc F."/>
            <person name="Lehrach H."/>
            <person name="Reinhardt R."/>
            <person name="Weissenbach J."/>
            <person name="Roy S.W."/>
            <person name="Artiguenave F."/>
            <person name="Postlethwait J.H."/>
            <person name="Manak J.R."/>
            <person name="Thompson E.M."/>
            <person name="Jaillon O."/>
            <person name="Du Pasquier L."/>
            <person name="Boudinot P."/>
            <person name="Liberles D.A."/>
            <person name="Volff J.N."/>
            <person name="Philippe H."/>
            <person name="Lenhard B."/>
            <person name="Roest Crollius H."/>
            <person name="Wincker P."/>
            <person name="Chourrout D."/>
        </authorList>
    </citation>
    <scope>NUCLEOTIDE SEQUENCE [LARGE SCALE GENOMIC DNA]</scope>
</reference>
<accession>E4XTQ2</accession>
<protein>
    <recommendedName>
        <fullName evidence="2">Doublecortin domain-containing protein</fullName>
    </recommendedName>
</protein>
<organism evidence="3">
    <name type="scientific">Oikopleura dioica</name>
    <name type="common">Tunicate</name>
    <dbReference type="NCBI Taxonomy" id="34765"/>
    <lineage>
        <taxon>Eukaryota</taxon>
        <taxon>Metazoa</taxon>
        <taxon>Chordata</taxon>
        <taxon>Tunicata</taxon>
        <taxon>Appendicularia</taxon>
        <taxon>Copelata</taxon>
        <taxon>Oikopleuridae</taxon>
        <taxon>Oikopleura</taxon>
    </lineage>
</organism>
<gene>
    <name evidence="3" type="ORF">GSOID_T00003860001</name>
</gene>
<proteinExistence type="predicted"/>
<dbReference type="InterPro" id="IPR057424">
    <property type="entry name" value="Ubiquitin_DCDC1"/>
</dbReference>
<sequence length="520" mass="57624">MALIVCSVDLYGSQATPTSSIDLDRLESPYLNKAFEQSSMSSKSSNSSKISKTSSRNSSRRSSRASSVASSKSLNSTLLSDATLLPDSIISSSSTMERLRPYSAQNRTPLSRPASGRRPLSAGGRATPLYMRARASGIRCTVVKSDDRSRFATLCVSSMLQLLDEATQKLKLTIPARRAFLGDGSEVKSVLEIPRDEPVFVASSASTRTSNPKKAARIAKKQVEATKRLSGYNMKTKVRVCQNGSGRVVCVLVNSAQFKPESAAPDAMEKLLVDVQSALALPVKVKALYKWNGKRIKSASEVTESQEPLWATTGADAFLSLGPLQWYRCCLKMCENEINEKKGEEHECGDEEMQNGRDDVLLLVVVNFEQLHKEGARSPGNDGFQLLMQTISDKLFDSKQKRFRIKKLFNSQGTQLTELEEIEKDMEIWFSDGEPFITAESEKIVMDLQQIRALDEDGELFLLDEGKIQNPAEELPNTSIKNWALVKNVDYYDFEGLESKAEVAHEISHKIQQQEQGASY</sequence>
<dbReference type="GO" id="GO:1902412">
    <property type="term" value="P:regulation of mitotic cytokinesis"/>
    <property type="evidence" value="ECO:0007669"/>
    <property type="project" value="InterPro"/>
</dbReference>